<organism evidence="8 9">
    <name type="scientific">Ignelater luminosus</name>
    <name type="common">Cucubano</name>
    <name type="synonym">Pyrophorus luminosus</name>
    <dbReference type="NCBI Taxonomy" id="2038154"/>
    <lineage>
        <taxon>Eukaryota</taxon>
        <taxon>Metazoa</taxon>
        <taxon>Ecdysozoa</taxon>
        <taxon>Arthropoda</taxon>
        <taxon>Hexapoda</taxon>
        <taxon>Insecta</taxon>
        <taxon>Pterygota</taxon>
        <taxon>Neoptera</taxon>
        <taxon>Endopterygota</taxon>
        <taxon>Coleoptera</taxon>
        <taxon>Polyphaga</taxon>
        <taxon>Elateriformia</taxon>
        <taxon>Elateroidea</taxon>
        <taxon>Elateridae</taxon>
        <taxon>Agrypninae</taxon>
        <taxon>Pyrophorini</taxon>
        <taxon>Ignelater</taxon>
    </lineage>
</organism>
<dbReference type="FunFam" id="2.40.10.10:FF:000002">
    <property type="entry name" value="Transmembrane protease serine"/>
    <property type="match status" value="1"/>
</dbReference>
<evidence type="ECO:0000313" key="9">
    <source>
        <dbReference type="Proteomes" id="UP000801492"/>
    </source>
</evidence>
<gene>
    <name evidence="8" type="ORF">ILUMI_00089</name>
</gene>
<dbReference type="InterPro" id="IPR001254">
    <property type="entry name" value="Trypsin_dom"/>
</dbReference>
<evidence type="ECO:0000256" key="3">
    <source>
        <dbReference type="ARBA" id="ARBA00022825"/>
    </source>
</evidence>
<keyword evidence="9" id="KW-1185">Reference proteome</keyword>
<evidence type="ECO:0000256" key="4">
    <source>
        <dbReference type="ARBA" id="ARBA00023157"/>
    </source>
</evidence>
<keyword evidence="6" id="KW-1133">Transmembrane helix</keyword>
<comment type="similarity">
    <text evidence="5">Belongs to the peptidase S1 family. CLIP subfamily.</text>
</comment>
<evidence type="ECO:0000256" key="1">
    <source>
        <dbReference type="ARBA" id="ARBA00022670"/>
    </source>
</evidence>
<accession>A0A8K0GIR7</accession>
<dbReference type="InterPro" id="IPR043504">
    <property type="entry name" value="Peptidase_S1_PA_chymotrypsin"/>
</dbReference>
<reference evidence="8" key="1">
    <citation type="submission" date="2019-08" db="EMBL/GenBank/DDBJ databases">
        <title>The genome of the North American firefly Photinus pyralis.</title>
        <authorList>
            <consortium name="Photinus pyralis genome working group"/>
            <person name="Fallon T.R."/>
            <person name="Sander Lower S.E."/>
            <person name="Weng J.-K."/>
        </authorList>
    </citation>
    <scope>NUCLEOTIDE SEQUENCE</scope>
    <source>
        <strain evidence="8">TRF0915ILg1</strain>
        <tissue evidence="8">Whole body</tissue>
    </source>
</reference>
<keyword evidence="1" id="KW-0645">Protease</keyword>
<sequence length="303" mass="34263">MKSWYLQPTAIFLSAFNILLLLAILFKLFENKECLRISNLKIKERIVGGRAAVFINYRFMAGIIIVGFDEVKLQCGASIISAYWVISAAHCIEIIEDAQLETKNVNIVAGHREWKKGRRHRVVKMIMNKYFDSYTMANDSSLIKVRLPFDLKTEIPIPLAKSDDLYNVNSSAVVLGWGRNATTSEIVQDILFSVDVLLFDTEYCLNLYGKESITDDMFCAGSYTGGKDACQFDSGGPIMKNNILIGITSWGGDCGEKTQPGVYIKISYFIPWLRKMEKQEGTEIICGKRCRKTINRKNSGRFL</sequence>
<protein>
    <recommendedName>
        <fullName evidence="7">Peptidase S1 domain-containing protein</fullName>
    </recommendedName>
</protein>
<evidence type="ECO:0000256" key="6">
    <source>
        <dbReference type="SAM" id="Phobius"/>
    </source>
</evidence>
<evidence type="ECO:0000256" key="2">
    <source>
        <dbReference type="ARBA" id="ARBA00022801"/>
    </source>
</evidence>
<name>A0A8K0GIR7_IGNLU</name>
<keyword evidence="6" id="KW-0812">Transmembrane</keyword>
<dbReference type="OrthoDB" id="6676947at2759"/>
<dbReference type="InterPro" id="IPR009003">
    <property type="entry name" value="Peptidase_S1_PA"/>
</dbReference>
<dbReference type="Proteomes" id="UP000801492">
    <property type="component" value="Unassembled WGS sequence"/>
</dbReference>
<dbReference type="SMART" id="SM00020">
    <property type="entry name" value="Tryp_SPc"/>
    <property type="match status" value="1"/>
</dbReference>
<dbReference type="Gene3D" id="2.40.10.10">
    <property type="entry name" value="Trypsin-like serine proteases"/>
    <property type="match status" value="1"/>
</dbReference>
<dbReference type="PANTHER" id="PTHR24276:SF91">
    <property type="entry name" value="AT26814P-RELATED"/>
    <property type="match status" value="1"/>
</dbReference>
<keyword evidence="2" id="KW-0378">Hydrolase</keyword>
<evidence type="ECO:0000256" key="5">
    <source>
        <dbReference type="ARBA" id="ARBA00024195"/>
    </source>
</evidence>
<proteinExistence type="inferred from homology"/>
<feature type="transmembrane region" description="Helical" evidence="6">
    <location>
        <begin position="47"/>
        <end position="68"/>
    </location>
</feature>
<keyword evidence="6" id="KW-0472">Membrane</keyword>
<dbReference type="CDD" id="cd00190">
    <property type="entry name" value="Tryp_SPc"/>
    <property type="match status" value="1"/>
</dbReference>
<keyword evidence="4" id="KW-1015">Disulfide bond</keyword>
<dbReference type="PRINTS" id="PR00722">
    <property type="entry name" value="CHYMOTRYPSIN"/>
</dbReference>
<dbReference type="SUPFAM" id="SSF50494">
    <property type="entry name" value="Trypsin-like serine proteases"/>
    <property type="match status" value="1"/>
</dbReference>
<dbReference type="InterPro" id="IPR001314">
    <property type="entry name" value="Peptidase_S1A"/>
</dbReference>
<dbReference type="PANTHER" id="PTHR24276">
    <property type="entry name" value="POLYSERASE-RELATED"/>
    <property type="match status" value="1"/>
</dbReference>
<dbReference type="GO" id="GO:0004252">
    <property type="term" value="F:serine-type endopeptidase activity"/>
    <property type="evidence" value="ECO:0007669"/>
    <property type="project" value="InterPro"/>
</dbReference>
<comment type="caution">
    <text evidence="8">The sequence shown here is derived from an EMBL/GenBank/DDBJ whole genome shotgun (WGS) entry which is preliminary data.</text>
</comment>
<evidence type="ECO:0000259" key="7">
    <source>
        <dbReference type="PROSITE" id="PS50240"/>
    </source>
</evidence>
<dbReference type="PROSITE" id="PS50240">
    <property type="entry name" value="TRYPSIN_DOM"/>
    <property type="match status" value="1"/>
</dbReference>
<evidence type="ECO:0000313" key="8">
    <source>
        <dbReference type="EMBL" id="KAF2906090.1"/>
    </source>
</evidence>
<keyword evidence="3" id="KW-0720">Serine protease</keyword>
<dbReference type="EMBL" id="VTPC01000024">
    <property type="protein sequence ID" value="KAF2906090.1"/>
    <property type="molecule type" value="Genomic_DNA"/>
</dbReference>
<dbReference type="InterPro" id="IPR018114">
    <property type="entry name" value="TRYPSIN_HIS"/>
</dbReference>
<dbReference type="AlphaFoldDB" id="A0A8K0GIR7"/>
<feature type="transmembrane region" description="Helical" evidence="6">
    <location>
        <begin position="6"/>
        <end position="26"/>
    </location>
</feature>
<dbReference type="GO" id="GO:0006508">
    <property type="term" value="P:proteolysis"/>
    <property type="evidence" value="ECO:0007669"/>
    <property type="project" value="UniProtKB-KW"/>
</dbReference>
<dbReference type="Pfam" id="PF00089">
    <property type="entry name" value="Trypsin"/>
    <property type="match status" value="1"/>
</dbReference>
<dbReference type="InterPro" id="IPR050430">
    <property type="entry name" value="Peptidase_S1"/>
</dbReference>
<dbReference type="PROSITE" id="PS00134">
    <property type="entry name" value="TRYPSIN_HIS"/>
    <property type="match status" value="1"/>
</dbReference>
<feature type="domain" description="Peptidase S1" evidence="7">
    <location>
        <begin position="46"/>
        <end position="278"/>
    </location>
</feature>